<dbReference type="EMBL" id="AAOA02000002">
    <property type="protein sequence ID" value="EAQ97543.1"/>
    <property type="molecule type" value="Genomic_DNA"/>
</dbReference>
<comment type="caution">
    <text evidence="1">The sequence shown here is derived from an EMBL/GenBank/DDBJ whole genome shotgun (WGS) entry which is preliminary data.</text>
</comment>
<dbReference type="Proteomes" id="UP000019205">
    <property type="component" value="Chromosome"/>
</dbReference>
<gene>
    <name evidence="1" type="ORF">KT71_04520</name>
</gene>
<sequence>MPEVEAGDVARQAYLVSIADADRGVARKRRGNVCTRAHSIGGVA</sequence>
<evidence type="ECO:0000313" key="1">
    <source>
        <dbReference type="EMBL" id="EAQ97543.1"/>
    </source>
</evidence>
<protein>
    <submittedName>
        <fullName evidence="1">Uncharacterized protein</fullName>
    </submittedName>
</protein>
<dbReference type="HOGENOM" id="CLU_3214898_0_0_6"/>
<reference evidence="1 2" key="1">
    <citation type="journal article" date="2007" name="Proc. Natl. Acad. Sci. U.S.A.">
        <title>Characterization of a marine gammaproteobacterium capable of aerobic anoxygenic photosynthesis.</title>
        <authorList>
            <person name="Fuchs B.M."/>
            <person name="Spring S."/>
            <person name="Teeling H."/>
            <person name="Quast C."/>
            <person name="Wulf J."/>
            <person name="Schattenhofer M."/>
            <person name="Yan S."/>
            <person name="Ferriera S."/>
            <person name="Johnson J."/>
            <person name="Glockner F.O."/>
            <person name="Amann R."/>
        </authorList>
    </citation>
    <scope>NUCLEOTIDE SEQUENCE [LARGE SCALE GENOMIC DNA]</scope>
    <source>
        <strain evidence="1">KT71</strain>
    </source>
</reference>
<accession>A4A901</accession>
<dbReference type="STRING" id="314285.KT71_04520"/>
<proteinExistence type="predicted"/>
<reference evidence="1 2" key="2">
    <citation type="journal article" date="2009" name="PLoS ONE">
        <title>The photosynthetic apparatus and its regulation in the aerobic gammaproteobacterium Congregibacter litoralis gen. nov., sp. nov.</title>
        <authorList>
            <person name="Spring S."/>
            <person name="Lunsdorf H."/>
            <person name="Fuchs B.M."/>
            <person name="Tindall B.J."/>
        </authorList>
    </citation>
    <scope>NUCLEOTIDE SEQUENCE [LARGE SCALE GENOMIC DNA]</scope>
    <source>
        <strain evidence="1">KT71</strain>
    </source>
</reference>
<dbReference type="AlphaFoldDB" id="A4A901"/>
<evidence type="ECO:0000313" key="2">
    <source>
        <dbReference type="Proteomes" id="UP000019205"/>
    </source>
</evidence>
<name>A4A901_9GAMM</name>
<keyword evidence="2" id="KW-1185">Reference proteome</keyword>
<organism evidence="1 2">
    <name type="scientific">Congregibacter litoralis KT71</name>
    <dbReference type="NCBI Taxonomy" id="314285"/>
    <lineage>
        <taxon>Bacteria</taxon>
        <taxon>Pseudomonadati</taxon>
        <taxon>Pseudomonadota</taxon>
        <taxon>Gammaproteobacteria</taxon>
        <taxon>Cellvibrionales</taxon>
        <taxon>Halieaceae</taxon>
        <taxon>Congregibacter</taxon>
    </lineage>
</organism>